<dbReference type="GO" id="GO:0005886">
    <property type="term" value="C:plasma membrane"/>
    <property type="evidence" value="ECO:0007669"/>
    <property type="project" value="TreeGrafter"/>
</dbReference>
<feature type="transmembrane region" description="Helical" evidence="8">
    <location>
        <begin position="139"/>
        <end position="158"/>
    </location>
</feature>
<dbReference type="Gene3D" id="1.20.1080.10">
    <property type="entry name" value="Glycerol uptake facilitator protein"/>
    <property type="match status" value="1"/>
</dbReference>
<evidence type="ECO:0000256" key="4">
    <source>
        <dbReference type="ARBA" id="ARBA00022692"/>
    </source>
</evidence>
<keyword evidence="6 8" id="KW-0472">Membrane</keyword>
<accession>A0A517NZ10</accession>
<dbReference type="RefSeq" id="WP_145420187.1">
    <property type="nucleotide sequence ID" value="NZ_CP036526.1"/>
</dbReference>
<keyword evidence="5 8" id="KW-1133">Transmembrane helix</keyword>
<proteinExistence type="inferred from homology"/>
<feature type="transmembrane region" description="Helical" evidence="8">
    <location>
        <begin position="170"/>
        <end position="191"/>
    </location>
</feature>
<evidence type="ECO:0000256" key="5">
    <source>
        <dbReference type="ARBA" id="ARBA00022989"/>
    </source>
</evidence>
<evidence type="ECO:0000256" key="2">
    <source>
        <dbReference type="ARBA" id="ARBA00006175"/>
    </source>
</evidence>
<feature type="transmembrane region" description="Helical" evidence="8">
    <location>
        <begin position="39"/>
        <end position="57"/>
    </location>
</feature>
<protein>
    <submittedName>
        <fullName evidence="9">Glycerol uptake facilitator protein</fullName>
    </submittedName>
</protein>
<feature type="transmembrane region" description="Helical" evidence="8">
    <location>
        <begin position="227"/>
        <end position="248"/>
    </location>
</feature>
<dbReference type="InterPro" id="IPR022357">
    <property type="entry name" value="MIP_CS"/>
</dbReference>
<evidence type="ECO:0000256" key="3">
    <source>
        <dbReference type="ARBA" id="ARBA00022448"/>
    </source>
</evidence>
<dbReference type="OrthoDB" id="9807293at2"/>
<dbReference type="AlphaFoldDB" id="A0A517NZ10"/>
<dbReference type="Pfam" id="PF00230">
    <property type="entry name" value="MIP"/>
    <property type="match status" value="1"/>
</dbReference>
<evidence type="ECO:0000256" key="7">
    <source>
        <dbReference type="RuleBase" id="RU000477"/>
    </source>
</evidence>
<feature type="transmembrane region" description="Helical" evidence="8">
    <location>
        <begin position="78"/>
        <end position="105"/>
    </location>
</feature>
<evidence type="ECO:0000256" key="6">
    <source>
        <dbReference type="ARBA" id="ARBA00023136"/>
    </source>
</evidence>
<organism evidence="9 10">
    <name type="scientific">Stieleria marina</name>
    <dbReference type="NCBI Taxonomy" id="1930275"/>
    <lineage>
        <taxon>Bacteria</taxon>
        <taxon>Pseudomonadati</taxon>
        <taxon>Planctomycetota</taxon>
        <taxon>Planctomycetia</taxon>
        <taxon>Pirellulales</taxon>
        <taxon>Pirellulaceae</taxon>
        <taxon>Stieleria</taxon>
    </lineage>
</organism>
<evidence type="ECO:0000256" key="8">
    <source>
        <dbReference type="SAM" id="Phobius"/>
    </source>
</evidence>
<reference evidence="9 10" key="1">
    <citation type="submission" date="2019-02" db="EMBL/GenBank/DDBJ databases">
        <title>Deep-cultivation of Planctomycetes and their phenomic and genomic characterization uncovers novel biology.</title>
        <authorList>
            <person name="Wiegand S."/>
            <person name="Jogler M."/>
            <person name="Boedeker C."/>
            <person name="Pinto D."/>
            <person name="Vollmers J."/>
            <person name="Rivas-Marin E."/>
            <person name="Kohn T."/>
            <person name="Peeters S.H."/>
            <person name="Heuer A."/>
            <person name="Rast P."/>
            <person name="Oberbeckmann S."/>
            <person name="Bunk B."/>
            <person name="Jeske O."/>
            <person name="Meyerdierks A."/>
            <person name="Storesund J.E."/>
            <person name="Kallscheuer N."/>
            <person name="Luecker S."/>
            <person name="Lage O.M."/>
            <person name="Pohl T."/>
            <person name="Merkel B.J."/>
            <person name="Hornburger P."/>
            <person name="Mueller R.-W."/>
            <person name="Bruemmer F."/>
            <person name="Labrenz M."/>
            <person name="Spormann A.M."/>
            <person name="Op den Camp H."/>
            <person name="Overmann J."/>
            <person name="Amann R."/>
            <person name="Jetten M.S.M."/>
            <person name="Mascher T."/>
            <person name="Medema M.H."/>
            <person name="Devos D.P."/>
            <person name="Kaster A.-K."/>
            <person name="Ovreas L."/>
            <person name="Rohde M."/>
            <person name="Galperin M.Y."/>
            <person name="Jogler C."/>
        </authorList>
    </citation>
    <scope>NUCLEOTIDE SEQUENCE [LARGE SCALE GENOMIC DNA]</scope>
    <source>
        <strain evidence="9 10">K23_9</strain>
    </source>
</reference>
<name>A0A517NZ10_9BACT</name>
<comment type="subcellular location">
    <subcellularLocation>
        <location evidence="1">Membrane</location>
        <topology evidence="1">Multi-pass membrane protein</topology>
    </subcellularLocation>
</comment>
<dbReference type="EMBL" id="CP036526">
    <property type="protein sequence ID" value="QDT12362.1"/>
    <property type="molecule type" value="Genomic_DNA"/>
</dbReference>
<dbReference type="InterPro" id="IPR050363">
    <property type="entry name" value="MIP/Aquaporin"/>
</dbReference>
<dbReference type="PANTHER" id="PTHR43829">
    <property type="entry name" value="AQUAPORIN OR AQUAGLYCEROPORIN RELATED"/>
    <property type="match status" value="1"/>
</dbReference>
<comment type="similarity">
    <text evidence="2 7">Belongs to the MIP/aquaporin (TC 1.A.8) family.</text>
</comment>
<dbReference type="PRINTS" id="PR00783">
    <property type="entry name" value="MINTRINSICP"/>
</dbReference>
<dbReference type="PANTHER" id="PTHR43829:SF9">
    <property type="entry name" value="AQUAPORIN-9"/>
    <property type="match status" value="1"/>
</dbReference>
<dbReference type="InterPro" id="IPR023271">
    <property type="entry name" value="Aquaporin-like"/>
</dbReference>
<evidence type="ECO:0000256" key="1">
    <source>
        <dbReference type="ARBA" id="ARBA00004141"/>
    </source>
</evidence>
<keyword evidence="3 7" id="KW-0813">Transport</keyword>
<dbReference type="InterPro" id="IPR000425">
    <property type="entry name" value="MIP"/>
</dbReference>
<keyword evidence="10" id="KW-1185">Reference proteome</keyword>
<sequence>MDAYVAEFFGTALLILIGGGVNANASLSKTFGSNDSNWNQIAIGWALAVYVGVICSQEASGAHLNPAVSIGLAAAGKFSWSLVVGYITAQFLGAFAGAVLVYLFYFQHYAVTTDADAKLATFCTSPAIRGYGHNVFGEAIGTFVLVFAVLMASGAKLITGDGGAGASSEIGLGALGALPVALVVFAVGIALGGTSGYAINPARDLAPRCAHAVLPIPGKRNCDWSYAWVPIVGPIIGGAVAALAYRIIEVI</sequence>
<dbReference type="GO" id="GO:0015254">
    <property type="term" value="F:glycerol channel activity"/>
    <property type="evidence" value="ECO:0007669"/>
    <property type="project" value="TreeGrafter"/>
</dbReference>
<dbReference type="NCBIfam" id="TIGR00861">
    <property type="entry name" value="MIP"/>
    <property type="match status" value="1"/>
</dbReference>
<gene>
    <name evidence="9" type="primary">glpF</name>
    <name evidence="9" type="ORF">K239x_43720</name>
</gene>
<dbReference type="Proteomes" id="UP000319817">
    <property type="component" value="Chromosome"/>
</dbReference>
<evidence type="ECO:0000313" key="9">
    <source>
        <dbReference type="EMBL" id="QDT12362.1"/>
    </source>
</evidence>
<evidence type="ECO:0000313" key="10">
    <source>
        <dbReference type="Proteomes" id="UP000319817"/>
    </source>
</evidence>
<keyword evidence="4 7" id="KW-0812">Transmembrane</keyword>
<dbReference type="SUPFAM" id="SSF81338">
    <property type="entry name" value="Aquaporin-like"/>
    <property type="match status" value="1"/>
</dbReference>
<dbReference type="PROSITE" id="PS00221">
    <property type="entry name" value="MIP"/>
    <property type="match status" value="1"/>
</dbReference>